<dbReference type="AlphaFoldDB" id="X4ZH39"/>
<dbReference type="Pfam" id="PF04542">
    <property type="entry name" value="Sigma70_r2"/>
    <property type="match status" value="1"/>
</dbReference>
<dbReference type="SUPFAM" id="SSF88946">
    <property type="entry name" value="Sigma2 domain of RNA polymerase sigma factors"/>
    <property type="match status" value="1"/>
</dbReference>
<evidence type="ECO:0000256" key="3">
    <source>
        <dbReference type="ARBA" id="ARBA00023082"/>
    </source>
</evidence>
<dbReference type="GO" id="GO:0003677">
    <property type="term" value="F:DNA binding"/>
    <property type="evidence" value="ECO:0007669"/>
    <property type="project" value="InterPro"/>
</dbReference>
<gene>
    <name evidence="7" type="ORF">PSAB_05595</name>
</gene>
<proteinExistence type="inferred from homology"/>
<evidence type="ECO:0000313" key="8">
    <source>
        <dbReference type="Proteomes" id="UP000019772"/>
    </source>
</evidence>
<dbReference type="Proteomes" id="UP000019772">
    <property type="component" value="Chromosome"/>
</dbReference>
<keyword evidence="8" id="KW-1185">Reference proteome</keyword>
<dbReference type="PANTHER" id="PTHR43133:SF60">
    <property type="entry name" value="RNA POLYMERASE SIGMA FACTOR SIGV"/>
    <property type="match status" value="1"/>
</dbReference>
<dbReference type="Gene3D" id="1.10.1740.10">
    <property type="match status" value="1"/>
</dbReference>
<dbReference type="PANTHER" id="PTHR43133">
    <property type="entry name" value="RNA POLYMERASE ECF-TYPE SIGMA FACTO"/>
    <property type="match status" value="1"/>
</dbReference>
<accession>X4ZH39</accession>
<dbReference type="InterPro" id="IPR007627">
    <property type="entry name" value="RNA_pol_sigma70_r2"/>
</dbReference>
<organism evidence="7 8">
    <name type="scientific">Paenibacillus sabinae T27</name>
    <dbReference type="NCBI Taxonomy" id="1268072"/>
    <lineage>
        <taxon>Bacteria</taxon>
        <taxon>Bacillati</taxon>
        <taxon>Bacillota</taxon>
        <taxon>Bacilli</taxon>
        <taxon>Bacillales</taxon>
        <taxon>Paenibacillaceae</taxon>
        <taxon>Paenibacillus</taxon>
    </lineage>
</organism>
<keyword evidence="4" id="KW-0804">Transcription</keyword>
<keyword evidence="2" id="KW-0805">Transcription regulation</keyword>
<comment type="similarity">
    <text evidence="1">Belongs to the sigma-70 factor family. ECF subfamily.</text>
</comment>
<dbReference type="OrthoDB" id="9785675at2"/>
<sequence length="194" mass="22377">MNHPNQDSQLAALVLAGSREAYSQLYERTITEVYRTVRFLIGGSSDTDDVVQEIYIQMYRSLGQYDAARPFRPWLMGVAMRQIRAYRRKRWNQIRLIKKAQQSGIIADYDFSGEVVDKVSYRPLIASVERLPYKLKQVVILHYLNEYSQEEIADALGIPLGTVKSRIHSALKKLRSKRSSEILLMGKVEDLHEA</sequence>
<evidence type="ECO:0000259" key="6">
    <source>
        <dbReference type="Pfam" id="PF08281"/>
    </source>
</evidence>
<dbReference type="Pfam" id="PF08281">
    <property type="entry name" value="Sigma70_r4_2"/>
    <property type="match status" value="1"/>
</dbReference>
<evidence type="ECO:0000256" key="1">
    <source>
        <dbReference type="ARBA" id="ARBA00010641"/>
    </source>
</evidence>
<feature type="domain" description="RNA polymerase sigma factor 70 region 4 type 2" evidence="6">
    <location>
        <begin position="124"/>
        <end position="174"/>
    </location>
</feature>
<dbReference type="NCBIfam" id="NF009195">
    <property type="entry name" value="PRK12543.1"/>
    <property type="match status" value="1"/>
</dbReference>
<dbReference type="InterPro" id="IPR039425">
    <property type="entry name" value="RNA_pol_sigma-70-like"/>
</dbReference>
<dbReference type="GO" id="GO:0006352">
    <property type="term" value="P:DNA-templated transcription initiation"/>
    <property type="evidence" value="ECO:0007669"/>
    <property type="project" value="InterPro"/>
</dbReference>
<keyword evidence="3" id="KW-0731">Sigma factor</keyword>
<dbReference type="GO" id="GO:0016987">
    <property type="term" value="F:sigma factor activity"/>
    <property type="evidence" value="ECO:0007669"/>
    <property type="project" value="UniProtKB-KW"/>
</dbReference>
<evidence type="ECO:0000259" key="5">
    <source>
        <dbReference type="Pfam" id="PF04542"/>
    </source>
</evidence>
<evidence type="ECO:0000256" key="4">
    <source>
        <dbReference type="ARBA" id="ARBA00023163"/>
    </source>
</evidence>
<evidence type="ECO:0000313" key="7">
    <source>
        <dbReference type="EMBL" id="AHV96055.1"/>
    </source>
</evidence>
<dbReference type="Gene3D" id="1.10.10.10">
    <property type="entry name" value="Winged helix-like DNA-binding domain superfamily/Winged helix DNA-binding domain"/>
    <property type="match status" value="1"/>
</dbReference>
<dbReference type="PATRIC" id="fig|1268072.3.peg.1162"/>
<dbReference type="HOGENOM" id="CLU_047691_3_1_9"/>
<dbReference type="STRING" id="1268072.PSAB_05595"/>
<dbReference type="InterPro" id="IPR013325">
    <property type="entry name" value="RNA_pol_sigma_r2"/>
</dbReference>
<dbReference type="EMBL" id="CP004078">
    <property type="protein sequence ID" value="AHV96055.1"/>
    <property type="molecule type" value="Genomic_DNA"/>
</dbReference>
<dbReference type="SUPFAM" id="SSF88659">
    <property type="entry name" value="Sigma3 and sigma4 domains of RNA polymerase sigma factors"/>
    <property type="match status" value="1"/>
</dbReference>
<feature type="domain" description="RNA polymerase sigma-70 region 2" evidence="5">
    <location>
        <begin position="25"/>
        <end position="91"/>
    </location>
</feature>
<dbReference type="InterPro" id="IPR036388">
    <property type="entry name" value="WH-like_DNA-bd_sf"/>
</dbReference>
<dbReference type="NCBIfam" id="TIGR02937">
    <property type="entry name" value="sigma70-ECF"/>
    <property type="match status" value="1"/>
</dbReference>
<reference evidence="7 8" key="1">
    <citation type="journal article" date="2014" name="PLoS Genet.">
        <title>Comparative Genomic Analysis of N2-Fixing and Non-N2-Fixing Paenibacillus spp.: Organization, Evolution and Expression of the Nitrogen Fixation Genes.</title>
        <authorList>
            <person name="Xie J.B."/>
            <person name="Du Z."/>
            <person name="Bai L."/>
            <person name="Tian C."/>
            <person name="Zhang Y."/>
            <person name="Xie J.Y."/>
            <person name="Wang T."/>
            <person name="Liu X."/>
            <person name="Chen X."/>
            <person name="Cheng Q."/>
            <person name="Chen S."/>
            <person name="Li J."/>
        </authorList>
    </citation>
    <scope>NUCLEOTIDE SEQUENCE [LARGE SCALE GENOMIC DNA]</scope>
    <source>
        <strain evidence="7 8">T27</strain>
    </source>
</reference>
<dbReference type="KEGG" id="psab:PSAB_05595"/>
<dbReference type="eggNOG" id="COG1595">
    <property type="taxonomic scope" value="Bacteria"/>
</dbReference>
<dbReference type="InterPro" id="IPR014284">
    <property type="entry name" value="RNA_pol_sigma-70_dom"/>
</dbReference>
<dbReference type="CDD" id="cd06171">
    <property type="entry name" value="Sigma70_r4"/>
    <property type="match status" value="1"/>
</dbReference>
<dbReference type="InterPro" id="IPR013324">
    <property type="entry name" value="RNA_pol_sigma_r3/r4-like"/>
</dbReference>
<dbReference type="RefSeq" id="WP_025333618.1">
    <property type="nucleotide sequence ID" value="NZ_CP004078.1"/>
</dbReference>
<name>X4ZH39_9BACL</name>
<evidence type="ECO:0000256" key="2">
    <source>
        <dbReference type="ARBA" id="ARBA00023015"/>
    </source>
</evidence>
<dbReference type="InterPro" id="IPR013249">
    <property type="entry name" value="RNA_pol_sigma70_r4_t2"/>
</dbReference>
<protein>
    <submittedName>
        <fullName evidence="7">RNA polymerase sigma factor</fullName>
    </submittedName>
</protein>